<dbReference type="Proteomes" id="UP000031838">
    <property type="component" value="Chromosome 1"/>
</dbReference>
<dbReference type="HOGENOM" id="CLU_012153_0_0_4"/>
<dbReference type="KEGG" id="bpla:bpln_1g20310"/>
<name>A0A0B6RVV8_BURPL</name>
<feature type="domain" description="NADH:flavin oxidoreductase/NADH oxidase N-terminal" evidence="4">
    <location>
        <begin position="3"/>
        <end position="339"/>
    </location>
</feature>
<accession>A0A0B6RVV8</accession>
<comment type="similarity">
    <text evidence="2">Belongs to the NADH:flavin oxidoreductase/NADH oxidase family.</text>
</comment>
<dbReference type="Gene3D" id="3.20.20.70">
    <property type="entry name" value="Aldolase class I"/>
    <property type="match status" value="1"/>
</dbReference>
<dbReference type="SUPFAM" id="SSF51395">
    <property type="entry name" value="FMN-linked oxidoreductases"/>
    <property type="match status" value="1"/>
</dbReference>
<dbReference type="KEGG" id="bgp:BGL_1c17700"/>
<evidence type="ECO:0000256" key="2">
    <source>
        <dbReference type="ARBA" id="ARBA00005979"/>
    </source>
</evidence>
<dbReference type="PANTHER" id="PTHR22893:SF98">
    <property type="entry name" value="OXIDOREDUCTASE"/>
    <property type="match status" value="1"/>
</dbReference>
<evidence type="ECO:0000256" key="3">
    <source>
        <dbReference type="ARBA" id="ARBA00023002"/>
    </source>
</evidence>
<reference evidence="5 6" key="2">
    <citation type="journal article" date="2016" name="Appl. Microbiol. Biotechnol.">
        <title>Mutations improving production and secretion of extracellular lipase by Burkholderia glumae PG1.</title>
        <authorList>
            <person name="Knapp A."/>
            <person name="Voget S."/>
            <person name="Gao R."/>
            <person name="Zaburannyi N."/>
            <person name="Krysciak D."/>
            <person name="Breuer M."/>
            <person name="Hauer B."/>
            <person name="Streit W.R."/>
            <person name="Muller R."/>
            <person name="Daniel R."/>
            <person name="Jaeger K.E."/>
        </authorList>
    </citation>
    <scope>NUCLEOTIDE SEQUENCE [LARGE SCALE GENOMIC DNA]</scope>
    <source>
        <strain evidence="5 6">PG1</strain>
    </source>
</reference>
<dbReference type="EMBL" id="CP002580">
    <property type="protein sequence ID" value="AJK46279.1"/>
    <property type="molecule type" value="Genomic_DNA"/>
</dbReference>
<dbReference type="Pfam" id="PF00724">
    <property type="entry name" value="Oxidored_FMN"/>
    <property type="match status" value="1"/>
</dbReference>
<dbReference type="CDD" id="cd02933">
    <property type="entry name" value="OYE_like_FMN"/>
    <property type="match status" value="1"/>
</dbReference>
<evidence type="ECO:0000256" key="1">
    <source>
        <dbReference type="ARBA" id="ARBA00001917"/>
    </source>
</evidence>
<dbReference type="PANTHER" id="PTHR22893">
    <property type="entry name" value="NADH OXIDOREDUCTASE-RELATED"/>
    <property type="match status" value="1"/>
</dbReference>
<dbReference type="InterPro" id="IPR045247">
    <property type="entry name" value="Oye-like"/>
</dbReference>
<dbReference type="FunFam" id="3.20.20.70:FF:000059">
    <property type="entry name" value="N-ethylmaleimide reductase, FMN-linked"/>
    <property type="match status" value="1"/>
</dbReference>
<dbReference type="GO" id="GO:0005829">
    <property type="term" value="C:cytosol"/>
    <property type="evidence" value="ECO:0007669"/>
    <property type="project" value="UniProtKB-ARBA"/>
</dbReference>
<sequence>MSKLFSPTAIGPYEIAHRVVLAPLTRMRSEAGDVPGDLMVHYYRQRASKGGFMIAEASPVSKRGIAYAGAPGIYGDHQIAGWRRVTDAVHAAGATIFLQLWHSGRQSHPDIIDGETPIGPSALRAEGVGFSRNGEIEFAMPRALELDEIPDLIGQFRRASERAMEAGFDGVELHSANGYLADQFLQDGSNIRTDAYGGTKENRARFLLEVVEAMTSVWGGDRTAVRLSPSGKFGGMFDSDPKATFSYVTEAMNRFGLAYLHVIEPRIKGTEEIEDDAQPIAAAMLREIFRGSVMAAGGFDRDSAEAIIESGVADTVAFGRSFLANPDLPERFRRDLPLNAYDRSTFYGGDHRGYLDYPFYADLLSA</sequence>
<dbReference type="AlphaFoldDB" id="A0A0B6RVV8"/>
<comment type="cofactor">
    <cofactor evidence="1">
        <name>FMN</name>
        <dbReference type="ChEBI" id="CHEBI:58210"/>
    </cofactor>
</comment>
<dbReference type="RefSeq" id="WP_042624817.1">
    <property type="nucleotide sequence ID" value="NZ_BSTO01000009.1"/>
</dbReference>
<dbReference type="InterPro" id="IPR013785">
    <property type="entry name" value="Aldolase_TIM"/>
</dbReference>
<protein>
    <submittedName>
        <fullName evidence="5">N-ethylmaleimide reductase NemA</fullName>
        <ecNumber evidence="5">1.-.-.-</ecNumber>
    </submittedName>
</protein>
<evidence type="ECO:0000259" key="4">
    <source>
        <dbReference type="Pfam" id="PF00724"/>
    </source>
</evidence>
<keyword evidence="6" id="KW-1185">Reference proteome</keyword>
<evidence type="ECO:0000313" key="6">
    <source>
        <dbReference type="Proteomes" id="UP000031838"/>
    </source>
</evidence>
<dbReference type="GO" id="GO:0016628">
    <property type="term" value="F:oxidoreductase activity, acting on the CH-CH group of donors, NAD or NADP as acceptor"/>
    <property type="evidence" value="ECO:0007669"/>
    <property type="project" value="UniProtKB-ARBA"/>
</dbReference>
<proteinExistence type="inferred from homology"/>
<dbReference type="GO" id="GO:0010181">
    <property type="term" value="F:FMN binding"/>
    <property type="evidence" value="ECO:0007669"/>
    <property type="project" value="InterPro"/>
</dbReference>
<reference evidence="6" key="1">
    <citation type="submission" date="2011-03" db="EMBL/GenBank/DDBJ databases">
        <authorList>
            <person name="Voget S."/>
            <person name="Streit W.R."/>
            <person name="Jaeger K.E."/>
            <person name="Daniel R."/>
        </authorList>
    </citation>
    <scope>NUCLEOTIDE SEQUENCE [LARGE SCALE GENOMIC DNA]</scope>
    <source>
        <strain evidence="6">PG1</strain>
    </source>
</reference>
<keyword evidence="3 5" id="KW-0560">Oxidoreductase</keyword>
<evidence type="ECO:0000313" key="5">
    <source>
        <dbReference type="EMBL" id="AJK46279.1"/>
    </source>
</evidence>
<dbReference type="EC" id="1.-.-.-" evidence="5"/>
<dbReference type="InterPro" id="IPR001155">
    <property type="entry name" value="OxRdtase_FMN_N"/>
</dbReference>
<gene>
    <name evidence="5" type="primary">nemA</name>
    <name evidence="5" type="ORF">BGL_1c17700</name>
</gene>
<organism evidence="5 6">
    <name type="scientific">Burkholderia plantarii</name>
    <dbReference type="NCBI Taxonomy" id="41899"/>
    <lineage>
        <taxon>Bacteria</taxon>
        <taxon>Pseudomonadati</taxon>
        <taxon>Pseudomonadota</taxon>
        <taxon>Betaproteobacteria</taxon>
        <taxon>Burkholderiales</taxon>
        <taxon>Burkholderiaceae</taxon>
        <taxon>Burkholderia</taxon>
    </lineage>
</organism>